<keyword evidence="1" id="KW-0863">Zinc-finger</keyword>
<dbReference type="EMBL" id="BLLK01000047">
    <property type="protein sequence ID" value="GFH53878.1"/>
    <property type="molecule type" value="Genomic_DNA"/>
</dbReference>
<dbReference type="SUPFAM" id="SSF57850">
    <property type="entry name" value="RING/U-box"/>
    <property type="match status" value="1"/>
</dbReference>
<protein>
    <recommendedName>
        <fullName evidence="3">RING-type domain-containing protein</fullName>
    </recommendedName>
</protein>
<evidence type="ECO:0000313" key="4">
    <source>
        <dbReference type="EMBL" id="GFH53878.1"/>
    </source>
</evidence>
<comment type="caution">
    <text evidence="4">The sequence shown here is derived from an EMBL/GenBank/DDBJ whole genome shotgun (WGS) entry which is preliminary data.</text>
</comment>
<dbReference type="Pfam" id="PF13086">
    <property type="entry name" value="AAA_11"/>
    <property type="match status" value="1"/>
</dbReference>
<dbReference type="CDD" id="cd20336">
    <property type="entry name" value="Rcat_RBR"/>
    <property type="match status" value="1"/>
</dbReference>
<evidence type="ECO:0000256" key="2">
    <source>
        <dbReference type="SAM" id="MobiDB-lite"/>
    </source>
</evidence>
<dbReference type="SUPFAM" id="SSF52540">
    <property type="entry name" value="P-loop containing nucleoside triphosphate hydrolases"/>
    <property type="match status" value="1"/>
</dbReference>
<dbReference type="AlphaFoldDB" id="A0AAD3CXK2"/>
<dbReference type="InterPro" id="IPR001841">
    <property type="entry name" value="Znf_RING"/>
</dbReference>
<dbReference type="InterPro" id="IPR027417">
    <property type="entry name" value="P-loop_NTPase"/>
</dbReference>
<feature type="domain" description="RING-type" evidence="3">
    <location>
        <begin position="4"/>
        <end position="50"/>
    </location>
</feature>
<proteinExistence type="predicted"/>
<reference evidence="4 5" key="1">
    <citation type="journal article" date="2021" name="Sci. Rep.">
        <title>The genome of the diatom Chaetoceros tenuissimus carries an ancient integrated fragment of an extant virus.</title>
        <authorList>
            <person name="Hongo Y."/>
            <person name="Kimura K."/>
            <person name="Takaki Y."/>
            <person name="Yoshida Y."/>
            <person name="Baba S."/>
            <person name="Kobayashi G."/>
            <person name="Nagasaki K."/>
            <person name="Hano T."/>
            <person name="Tomaru Y."/>
        </authorList>
    </citation>
    <scope>NUCLEOTIDE SEQUENCE [LARGE SCALE GENOMIC DNA]</scope>
    <source>
        <strain evidence="4 5">NIES-3715</strain>
    </source>
</reference>
<dbReference type="InterPro" id="IPR045055">
    <property type="entry name" value="DNA2/NAM7-like"/>
</dbReference>
<dbReference type="Gene3D" id="3.40.50.300">
    <property type="entry name" value="P-loop containing nucleotide triphosphate hydrolases"/>
    <property type="match status" value="2"/>
</dbReference>
<dbReference type="PROSITE" id="PS50089">
    <property type="entry name" value="ZF_RING_2"/>
    <property type="match status" value="1"/>
</dbReference>
<dbReference type="Pfam" id="PF13087">
    <property type="entry name" value="AAA_12"/>
    <property type="match status" value="1"/>
</dbReference>
<dbReference type="CDD" id="cd18808">
    <property type="entry name" value="SF1_C_Upf1"/>
    <property type="match status" value="1"/>
</dbReference>
<dbReference type="InterPro" id="IPR047187">
    <property type="entry name" value="SF1_C_Upf1"/>
</dbReference>
<keyword evidence="1" id="KW-0479">Metal-binding</keyword>
<dbReference type="PANTHER" id="PTHR10887:SF495">
    <property type="entry name" value="HELICASE SENATAXIN ISOFORM X1-RELATED"/>
    <property type="match status" value="1"/>
</dbReference>
<sequence length="1045" mass="117936">MDCCSICLDEEESLTFKCSSISCKYQLCTTCIKHAFNDHSGTNASNCHFCGSPSAMAMISSLCGEGAIKAVEQKLRSSLEFEYNEKLAKKKDNERLANTRQIKARQIFNRITEDINLKCPRCSTVFHDYDGCNALKCRVDSCNAAFCAICLHDCGDNAHPHVREKHGNVFDKKAFTSSVIKREKAIIDKHLESLVNEPSDLVLMVKNHIEKAELGKQKGQSKNSDRTKSEKFLSRAKRDLFQTVKLDRLSILSNPDEYKTRNFRIYSEKLNARSSIPTDFRVSLIHQYGSTYALKIVGRDNMGNRVPLDLNDLSDFDRNGPKVEALSNLKQGIKCAVVAFEGHKRLYQTGSVKPAKDEQLQDHQVSLSLKSVNEDGSVDIETNFYGEEFVVLGLNPNQRMVLLEKHVQDSQADTLLFPSLRHLVGDGSPKTILDQLSTGIPDTFFDLNKEQQSVAHPLLLKSAREVAGPPGTGKTKTIVELVKALLETTDKEIIVLSERNGAINAIAEKFCDVALKKVTKQKGKGPFYEVVDMQVWLSLITYGSADGMGLATKLFTIEEKLKLHPEIVELTEKVSRFSSASMHLVRTMKSRLSTAVLAFGLEFNERNANERSEGILEDKVVLMSPLQIIRYIQSMANDISTSLNEKLSEKQVDSIVSNYGTVLNRLIEVRPDPEKEISSWNAKLAQSKLEYLKNLFQEVLSEDIFDETNANELCDKRSSAEHDLRKTKERLKIDLPDKGRLFMSTIGSSHKISTMKERELEDQMDLLSLEDSSAKETVVIFDEAGCIPSFELLGLSRLGRDIQSIVLVGDKNQLPPYNPSNNSNVSKTKNRRGNNFVQNENNDSLKSLLDVSNMSMIDEKILLKTQYRVPKDIADLLNVHVYKGDYITCPNSPVPARGLNIVHCMEDYSENRKYINLWEVDKALSLFYKLKRDASVANILIITPYKKQQRELQHRFKKEVEEKEIPTILTIDQCQGQEADAVILSMVQKPTKFLTKCRLNVAISRVRKKLYVLIDTHKLRDACENHSWETALFARALLSDYDPTG</sequence>
<dbReference type="InterPro" id="IPR041679">
    <property type="entry name" value="DNA2/NAM7-like_C"/>
</dbReference>
<organism evidence="4 5">
    <name type="scientific">Chaetoceros tenuissimus</name>
    <dbReference type="NCBI Taxonomy" id="426638"/>
    <lineage>
        <taxon>Eukaryota</taxon>
        <taxon>Sar</taxon>
        <taxon>Stramenopiles</taxon>
        <taxon>Ochrophyta</taxon>
        <taxon>Bacillariophyta</taxon>
        <taxon>Coscinodiscophyceae</taxon>
        <taxon>Chaetocerotophycidae</taxon>
        <taxon>Chaetocerotales</taxon>
        <taxon>Chaetocerotaceae</taxon>
        <taxon>Chaetoceros</taxon>
    </lineage>
</organism>
<dbReference type="Gene3D" id="1.20.120.1750">
    <property type="match status" value="1"/>
</dbReference>
<accession>A0AAD3CXK2</accession>
<gene>
    <name evidence="4" type="ORF">CTEN210_10354</name>
</gene>
<keyword evidence="1" id="KW-0862">Zinc</keyword>
<evidence type="ECO:0000313" key="5">
    <source>
        <dbReference type="Proteomes" id="UP001054902"/>
    </source>
</evidence>
<evidence type="ECO:0000256" key="1">
    <source>
        <dbReference type="PROSITE-ProRule" id="PRU00175"/>
    </source>
</evidence>
<dbReference type="InterPro" id="IPR041677">
    <property type="entry name" value="DNA2/NAM7_AAA_11"/>
</dbReference>
<dbReference type="PANTHER" id="PTHR10887">
    <property type="entry name" value="DNA2/NAM7 HELICASE FAMILY"/>
    <property type="match status" value="1"/>
</dbReference>
<name>A0AAD3CXK2_9STRA</name>
<feature type="region of interest" description="Disordered" evidence="2">
    <location>
        <begin position="813"/>
        <end position="840"/>
    </location>
</feature>
<keyword evidence="5" id="KW-1185">Reference proteome</keyword>
<evidence type="ECO:0000259" key="3">
    <source>
        <dbReference type="PROSITE" id="PS50089"/>
    </source>
</evidence>
<dbReference type="GO" id="GO:0008270">
    <property type="term" value="F:zinc ion binding"/>
    <property type="evidence" value="ECO:0007669"/>
    <property type="project" value="UniProtKB-KW"/>
</dbReference>
<dbReference type="GO" id="GO:0004386">
    <property type="term" value="F:helicase activity"/>
    <property type="evidence" value="ECO:0007669"/>
    <property type="project" value="InterPro"/>
</dbReference>
<dbReference type="Proteomes" id="UP001054902">
    <property type="component" value="Unassembled WGS sequence"/>
</dbReference>